<evidence type="ECO:0000256" key="7">
    <source>
        <dbReference type="PROSITE-ProRule" id="PRU10141"/>
    </source>
</evidence>
<name>A0ABD5E399_9ACTN</name>
<dbReference type="Gene3D" id="1.10.510.10">
    <property type="entry name" value="Transferase(Phosphotransferase) domain 1"/>
    <property type="match status" value="1"/>
</dbReference>
<dbReference type="InterPro" id="IPR008266">
    <property type="entry name" value="Tyr_kinase_AS"/>
</dbReference>
<feature type="region of interest" description="Disordered" evidence="8">
    <location>
        <begin position="274"/>
        <end position="323"/>
    </location>
</feature>
<feature type="domain" description="Protein kinase" evidence="10">
    <location>
        <begin position="18"/>
        <end position="276"/>
    </location>
</feature>
<evidence type="ECO:0000256" key="2">
    <source>
        <dbReference type="ARBA" id="ARBA00022527"/>
    </source>
</evidence>
<dbReference type="Gene3D" id="3.30.200.20">
    <property type="entry name" value="Phosphorylase Kinase, domain 1"/>
    <property type="match status" value="1"/>
</dbReference>
<sequence length="354" mass="36254">MRGPGAEGTAGGLLAGRYRLGAVLGAGGTGTVWQARDEDLARDVAVKEVRVPVGVDAEERERQYARVEREALAAARSGHQGVVTVYDVVVADGRPWIVMELVRGLSLADVLTADGPLPPARAARIGLAVLDALGAAHAVGVVHRDVTPANILLGNDGRVVLTDFGTAALHGARGLTLAGEVVGSPASLPPERAEGAEPGPEGDLWSLGVVLWTAVEGGPPFRGATPLATVRAAVEDPLPHPAQAGPLRPVLEGLLRKDPALRMSPERAARQLREVAEGREPAEEREAAAGRGRGTEGAATGQGAVTPSGATPAPITPEEPPHGARRAASYTALLGAGIAVLVIAVVLVWVLVRG</sequence>
<dbReference type="GO" id="GO:0004674">
    <property type="term" value="F:protein serine/threonine kinase activity"/>
    <property type="evidence" value="ECO:0007669"/>
    <property type="project" value="UniProtKB-KW"/>
</dbReference>
<dbReference type="InterPro" id="IPR011009">
    <property type="entry name" value="Kinase-like_dom_sf"/>
</dbReference>
<dbReference type="AlphaFoldDB" id="A0ABD5E399"/>
<feature type="binding site" evidence="7">
    <location>
        <position position="47"/>
    </location>
    <ligand>
        <name>ATP</name>
        <dbReference type="ChEBI" id="CHEBI:30616"/>
    </ligand>
</feature>
<evidence type="ECO:0000256" key="1">
    <source>
        <dbReference type="ARBA" id="ARBA00012513"/>
    </source>
</evidence>
<keyword evidence="2" id="KW-0723">Serine/threonine-protein kinase</keyword>
<dbReference type="PANTHER" id="PTHR43289:SF6">
    <property type="entry name" value="SERINE_THREONINE-PROTEIN KINASE NEKL-3"/>
    <property type="match status" value="1"/>
</dbReference>
<reference evidence="12" key="1">
    <citation type="submission" date="2023-07" db="EMBL/GenBank/DDBJ databases">
        <title>30 novel species of actinomycetes from the DSMZ collection.</title>
        <authorList>
            <person name="Nouioui I."/>
        </authorList>
    </citation>
    <scope>NUCLEOTIDE SEQUENCE [LARGE SCALE GENOMIC DNA]</scope>
    <source>
        <strain evidence="12">DSM 41982</strain>
    </source>
</reference>
<feature type="compositionally biased region" description="Basic and acidic residues" evidence="8">
    <location>
        <begin position="274"/>
        <end position="288"/>
    </location>
</feature>
<gene>
    <name evidence="11" type="ORF">RM574_10530</name>
</gene>
<accession>A0ABD5E399</accession>
<dbReference type="PROSITE" id="PS00109">
    <property type="entry name" value="PROTEIN_KINASE_TYR"/>
    <property type="match status" value="1"/>
</dbReference>
<organism evidence="11 12">
    <name type="scientific">Streptomyces evansiae</name>
    <dbReference type="NCBI Taxonomy" id="3075535"/>
    <lineage>
        <taxon>Bacteria</taxon>
        <taxon>Bacillati</taxon>
        <taxon>Actinomycetota</taxon>
        <taxon>Actinomycetes</taxon>
        <taxon>Kitasatosporales</taxon>
        <taxon>Streptomycetaceae</taxon>
        <taxon>Streptomyces</taxon>
    </lineage>
</organism>
<dbReference type="Pfam" id="PF00069">
    <property type="entry name" value="Pkinase"/>
    <property type="match status" value="1"/>
</dbReference>
<evidence type="ECO:0000256" key="4">
    <source>
        <dbReference type="ARBA" id="ARBA00022741"/>
    </source>
</evidence>
<keyword evidence="9" id="KW-0472">Membrane</keyword>
<evidence type="ECO:0000259" key="10">
    <source>
        <dbReference type="PROSITE" id="PS50011"/>
    </source>
</evidence>
<keyword evidence="3 11" id="KW-0808">Transferase</keyword>
<dbReference type="SUPFAM" id="SSF56112">
    <property type="entry name" value="Protein kinase-like (PK-like)"/>
    <property type="match status" value="1"/>
</dbReference>
<comment type="caution">
    <text evidence="11">The sequence shown here is derived from an EMBL/GenBank/DDBJ whole genome shotgun (WGS) entry which is preliminary data.</text>
</comment>
<evidence type="ECO:0000256" key="8">
    <source>
        <dbReference type="SAM" id="MobiDB-lite"/>
    </source>
</evidence>
<evidence type="ECO:0000256" key="9">
    <source>
        <dbReference type="SAM" id="Phobius"/>
    </source>
</evidence>
<keyword evidence="5 11" id="KW-0418">Kinase</keyword>
<keyword evidence="9" id="KW-0812">Transmembrane</keyword>
<dbReference type="EMBL" id="JAVRER010000012">
    <property type="protein sequence ID" value="MDT0415926.1"/>
    <property type="molecule type" value="Genomic_DNA"/>
</dbReference>
<evidence type="ECO:0000256" key="6">
    <source>
        <dbReference type="ARBA" id="ARBA00022840"/>
    </source>
</evidence>
<dbReference type="CDD" id="cd14014">
    <property type="entry name" value="STKc_PknB_like"/>
    <property type="match status" value="1"/>
</dbReference>
<dbReference type="RefSeq" id="WP_234019328.1">
    <property type="nucleotide sequence ID" value="NZ_JAVRER010000012.1"/>
</dbReference>
<evidence type="ECO:0000313" key="11">
    <source>
        <dbReference type="EMBL" id="MDT0415926.1"/>
    </source>
</evidence>
<evidence type="ECO:0000256" key="3">
    <source>
        <dbReference type="ARBA" id="ARBA00022679"/>
    </source>
</evidence>
<feature type="transmembrane region" description="Helical" evidence="9">
    <location>
        <begin position="330"/>
        <end position="352"/>
    </location>
</feature>
<evidence type="ECO:0000313" key="12">
    <source>
        <dbReference type="Proteomes" id="UP001183607"/>
    </source>
</evidence>
<keyword evidence="6 7" id="KW-0067">ATP-binding</keyword>
<dbReference type="Proteomes" id="UP001183607">
    <property type="component" value="Unassembled WGS sequence"/>
</dbReference>
<evidence type="ECO:0000256" key="5">
    <source>
        <dbReference type="ARBA" id="ARBA00022777"/>
    </source>
</evidence>
<dbReference type="InterPro" id="IPR017441">
    <property type="entry name" value="Protein_kinase_ATP_BS"/>
</dbReference>
<dbReference type="InterPro" id="IPR000719">
    <property type="entry name" value="Prot_kinase_dom"/>
</dbReference>
<dbReference type="PROSITE" id="PS00107">
    <property type="entry name" value="PROTEIN_KINASE_ATP"/>
    <property type="match status" value="1"/>
</dbReference>
<keyword evidence="4 7" id="KW-0547">Nucleotide-binding</keyword>
<dbReference type="PANTHER" id="PTHR43289">
    <property type="entry name" value="MITOGEN-ACTIVATED PROTEIN KINASE KINASE KINASE 20-RELATED"/>
    <property type="match status" value="1"/>
</dbReference>
<protein>
    <recommendedName>
        <fullName evidence="1">non-specific serine/threonine protein kinase</fullName>
        <ecNumber evidence="1">2.7.11.1</ecNumber>
    </recommendedName>
</protein>
<dbReference type="PROSITE" id="PS50011">
    <property type="entry name" value="PROTEIN_KINASE_DOM"/>
    <property type="match status" value="1"/>
</dbReference>
<dbReference type="GO" id="GO:0005524">
    <property type="term" value="F:ATP binding"/>
    <property type="evidence" value="ECO:0007669"/>
    <property type="project" value="UniProtKB-UniRule"/>
</dbReference>
<keyword evidence="9" id="KW-1133">Transmembrane helix</keyword>
<proteinExistence type="predicted"/>
<dbReference type="EC" id="2.7.11.1" evidence="1"/>